<accession>X1KK98</accession>
<evidence type="ECO:0000313" key="1">
    <source>
        <dbReference type="EMBL" id="GAH90569.1"/>
    </source>
</evidence>
<dbReference type="EMBL" id="BARV01002252">
    <property type="protein sequence ID" value="GAH90569.1"/>
    <property type="molecule type" value="Genomic_DNA"/>
</dbReference>
<organism evidence="1">
    <name type="scientific">marine sediment metagenome</name>
    <dbReference type="NCBI Taxonomy" id="412755"/>
    <lineage>
        <taxon>unclassified sequences</taxon>
        <taxon>metagenomes</taxon>
        <taxon>ecological metagenomes</taxon>
    </lineage>
</organism>
<gene>
    <name evidence="1" type="ORF">S06H3_05940</name>
</gene>
<name>X1KK98_9ZZZZ</name>
<reference evidence="1" key="1">
    <citation type="journal article" date="2014" name="Front. Microbiol.">
        <title>High frequency of phylogenetically diverse reductive dehalogenase-homologous genes in deep subseafloor sedimentary metagenomes.</title>
        <authorList>
            <person name="Kawai M."/>
            <person name="Futagami T."/>
            <person name="Toyoda A."/>
            <person name="Takaki Y."/>
            <person name="Nishi S."/>
            <person name="Hori S."/>
            <person name="Arai W."/>
            <person name="Tsubouchi T."/>
            <person name="Morono Y."/>
            <person name="Uchiyama I."/>
            <person name="Ito T."/>
            <person name="Fujiyama A."/>
            <person name="Inagaki F."/>
            <person name="Takami H."/>
        </authorList>
    </citation>
    <scope>NUCLEOTIDE SEQUENCE</scope>
    <source>
        <strain evidence="1">Expedition CK06-06</strain>
    </source>
</reference>
<comment type="caution">
    <text evidence="1">The sequence shown here is derived from an EMBL/GenBank/DDBJ whole genome shotgun (WGS) entry which is preliminary data.</text>
</comment>
<protein>
    <submittedName>
        <fullName evidence="1">Uncharacterized protein</fullName>
    </submittedName>
</protein>
<dbReference type="AlphaFoldDB" id="X1KK98"/>
<proteinExistence type="predicted"/>
<sequence length="169" mass="18013">MLGKLKSKFINWLLRDVHLDEIHIGEHSVVISLAGVKIEEALAANLTWCGTTCDGTAGEALAQFDACYLKSDGKYWKADADAVTTMPVIAIATAAISAEASGVFLLMGFVRKDAWTWTVGGLLYASLTAGALTQDVSGYTTPDQVQVVGIAITANIILFNPSYELVEIS</sequence>